<feature type="domain" description="DUF3417" evidence="5">
    <location>
        <begin position="13"/>
        <end position="122"/>
    </location>
</feature>
<dbReference type="EC" id="2.4.1.1" evidence="6"/>
<accession>A0A0C7P3R7</accession>
<evidence type="ECO:0000256" key="2">
    <source>
        <dbReference type="ARBA" id="ARBA00006047"/>
    </source>
</evidence>
<evidence type="ECO:0000259" key="5">
    <source>
        <dbReference type="Pfam" id="PF11897"/>
    </source>
</evidence>
<name>A0A0C7P3R7_DEFTU</name>
<evidence type="ECO:0000313" key="6">
    <source>
        <dbReference type="EMBL" id="CEP78524.1"/>
    </source>
</evidence>
<dbReference type="PIRSF" id="PIRSF000460">
    <property type="entry name" value="Pprylas_GlgP"/>
    <property type="match status" value="1"/>
</dbReference>
<keyword evidence="6" id="KW-0808">Transferase</keyword>
<sequence>MNFINKITVVPKLPEEIVGLKELSENMWWTWNYKAQQLFKKIDENLWNSVQRNPVVFLKKVEQKKLNSAVASNDFMSLYQEVMNNFHNYMNEDQKTWFKKTHSHTNYGEIAYFCMEYGMHESFPMYSGGLGILAGDHIKSASDLGIPLVAVGLLYRKGYFIQKINSEGWQESIYLDYDFSDFPIHPAVDQNGEEVYVSITLPERTVYIKVWEIKVGRVKLYLLDTDLLQNDPEDRKITSTLYGGDLEMRIKQEMVIGIAGVRALRKLGYKPSVWHMNEGHSAFLGLERIREFVQEYNLSFSEAVQAVRAGNIFTTHTPVPAGNDLFPIYLIDKYFGDYWPQLKATRQDFLDLGLEKQKSGESLFSMAILALKLSGRANGVSKLHGTVSKKLWNHVWPGIEWVEVPITYVTNGVHINSWLNPLLQESFKKYLGEDWMLKIDDPDLWTKINDIPNEELWKIHMLLKKELIKFVRESIKAQRMRHGETVEQLEEVENIGNEEALTIGFARRFATYKRADLIFKDPERLKKILNNPERPVELIFAGKAHPADKPGQELMKKIYEYSRDPEFKNKIIILENYDMNMARFLVSGVDIWLNNPRRPLEASGTSGQKAGMNGAINFSVLDGWWNEGYNGKNGWTIGDDRDYENHELQDKIDSVSIYNQLEKQIVPLYYERGNGNIPQEWIEKMKESLKSVTSFFNTYRMLKEYTQKLYMPASEQHRNFCSNDFKVVKDFTKWLNLLKENWNSIKIHVMFDYEKSQIINAEEEIEIQAEIYMPGIGPDSIIAEIVVASLQNGKIEQLKTYDMKLVKEIQKDAYLYTGKIKIEDRGEYGINVRVTPNHPYMPHKNYLMGLVKYPE</sequence>
<dbReference type="EMBL" id="LN824141">
    <property type="protein sequence ID" value="CEP78524.1"/>
    <property type="molecule type" value="Genomic_DNA"/>
</dbReference>
<keyword evidence="4" id="KW-0663">Pyridoxal phosphate</keyword>
<organism evidence="6 7">
    <name type="scientific">Defluviitoga tunisiensis</name>
    <dbReference type="NCBI Taxonomy" id="1006576"/>
    <lineage>
        <taxon>Bacteria</taxon>
        <taxon>Thermotogati</taxon>
        <taxon>Thermotogota</taxon>
        <taxon>Thermotogae</taxon>
        <taxon>Petrotogales</taxon>
        <taxon>Petrotogaceae</taxon>
        <taxon>Defluviitoga</taxon>
    </lineage>
</organism>
<dbReference type="STRING" id="1006576.DTL3_1223"/>
<dbReference type="GO" id="GO:0008184">
    <property type="term" value="F:glycogen phosphorylase activity"/>
    <property type="evidence" value="ECO:0007669"/>
    <property type="project" value="InterPro"/>
</dbReference>
<comment type="catalytic activity">
    <reaction evidence="1">
        <text>[(1-&gt;4)-alpha-D-glucosyl](n) + phosphate = [(1-&gt;4)-alpha-D-glucosyl](n-1) + alpha-D-glucose 1-phosphate</text>
        <dbReference type="Rhea" id="RHEA:41732"/>
        <dbReference type="Rhea" id="RHEA-COMP:9584"/>
        <dbReference type="Rhea" id="RHEA-COMP:9586"/>
        <dbReference type="ChEBI" id="CHEBI:15444"/>
        <dbReference type="ChEBI" id="CHEBI:43474"/>
        <dbReference type="ChEBI" id="CHEBI:58601"/>
        <dbReference type="EC" id="2.4.1.1"/>
    </reaction>
</comment>
<evidence type="ECO:0000256" key="3">
    <source>
        <dbReference type="ARBA" id="ARBA00022533"/>
    </source>
</evidence>
<evidence type="ECO:0000256" key="1">
    <source>
        <dbReference type="ARBA" id="ARBA00001275"/>
    </source>
</evidence>
<proteinExistence type="inferred from homology"/>
<gene>
    <name evidence="6" type="primary">glgP</name>
    <name evidence="6" type="ORF">DTL3_1223</name>
</gene>
<dbReference type="AlphaFoldDB" id="A0A0C7P3R7"/>
<evidence type="ECO:0000313" key="7">
    <source>
        <dbReference type="Proteomes" id="UP000032809"/>
    </source>
</evidence>
<evidence type="ECO:0000256" key="4">
    <source>
        <dbReference type="PIRSR" id="PIRSR000460-1"/>
    </source>
</evidence>
<dbReference type="HOGENOM" id="CLU_015112_0_0_0"/>
<dbReference type="Pfam" id="PF00343">
    <property type="entry name" value="Phosphorylase"/>
    <property type="match status" value="1"/>
</dbReference>
<dbReference type="NCBIfam" id="TIGR02094">
    <property type="entry name" value="more_P_ylases"/>
    <property type="match status" value="1"/>
</dbReference>
<dbReference type="InterPro" id="IPR052182">
    <property type="entry name" value="Glycogen/Maltodextrin_Phosph"/>
</dbReference>
<dbReference type="InterPro" id="IPR011834">
    <property type="entry name" value="Agluc_phsphrylas"/>
</dbReference>
<protein>
    <submittedName>
        <fullName evidence="6">Alpha-glucan phosphorylase</fullName>
        <ecNumber evidence="6">2.4.1.1</ecNumber>
    </submittedName>
</protein>
<dbReference type="SUPFAM" id="SSF53756">
    <property type="entry name" value="UDP-Glycosyltransferase/glycogen phosphorylase"/>
    <property type="match status" value="1"/>
</dbReference>
<dbReference type="KEGG" id="dtn:DTL3_1223"/>
<dbReference type="InterPro" id="IPR000811">
    <property type="entry name" value="Glyco_trans_35"/>
</dbReference>
<keyword evidence="3" id="KW-0021">Allosteric enzyme</keyword>
<dbReference type="OrthoDB" id="9760804at2"/>
<dbReference type="PANTHER" id="PTHR42655">
    <property type="entry name" value="GLYCOGEN PHOSPHORYLASE"/>
    <property type="match status" value="1"/>
</dbReference>
<keyword evidence="6" id="KW-0328">Glycosyltransferase</keyword>
<comment type="similarity">
    <text evidence="2">Belongs to the glycogen phosphorylase family.</text>
</comment>
<dbReference type="GO" id="GO:0030170">
    <property type="term" value="F:pyridoxal phosphate binding"/>
    <property type="evidence" value="ECO:0007669"/>
    <property type="project" value="InterPro"/>
</dbReference>
<keyword evidence="7" id="KW-1185">Reference proteome</keyword>
<feature type="modified residue" description="N6-(pyridoxal phosphate)lysine" evidence="4">
    <location>
        <position position="609"/>
    </location>
</feature>
<dbReference type="GO" id="GO:0005975">
    <property type="term" value="P:carbohydrate metabolic process"/>
    <property type="evidence" value="ECO:0007669"/>
    <property type="project" value="InterPro"/>
</dbReference>
<dbReference type="InterPro" id="IPR024517">
    <property type="entry name" value="Glycogen_phosphorylase_DUF3417"/>
</dbReference>
<reference evidence="7" key="1">
    <citation type="submission" date="2014-11" db="EMBL/GenBank/DDBJ databases">
        <authorList>
            <person name="Wibberg D."/>
        </authorList>
    </citation>
    <scope>NUCLEOTIDE SEQUENCE [LARGE SCALE GENOMIC DNA]</scope>
    <source>
        <strain evidence="7">L3</strain>
    </source>
</reference>
<dbReference type="Proteomes" id="UP000032809">
    <property type="component" value="Chromosome I"/>
</dbReference>
<dbReference type="RefSeq" id="WP_045087952.1">
    <property type="nucleotide sequence ID" value="NZ_LN824141.1"/>
</dbReference>
<dbReference type="PANTHER" id="PTHR42655:SF1">
    <property type="entry name" value="GLYCOGEN PHOSPHORYLASE"/>
    <property type="match status" value="1"/>
</dbReference>
<dbReference type="Pfam" id="PF11897">
    <property type="entry name" value="DUF3417"/>
    <property type="match status" value="1"/>
</dbReference>
<dbReference type="Gene3D" id="3.40.50.2000">
    <property type="entry name" value="Glycogen Phosphorylase B"/>
    <property type="match status" value="3"/>
</dbReference>
<dbReference type="PATRIC" id="fig|1006576.9.peg.1227"/>